<evidence type="ECO:0000259" key="2">
    <source>
        <dbReference type="PROSITE" id="PS50041"/>
    </source>
</evidence>
<organism evidence="3 4">
    <name type="scientific">Paralvinella palmiformis</name>
    <dbReference type="NCBI Taxonomy" id="53620"/>
    <lineage>
        <taxon>Eukaryota</taxon>
        <taxon>Metazoa</taxon>
        <taxon>Spiralia</taxon>
        <taxon>Lophotrochozoa</taxon>
        <taxon>Annelida</taxon>
        <taxon>Polychaeta</taxon>
        <taxon>Sedentaria</taxon>
        <taxon>Canalipalpata</taxon>
        <taxon>Terebellida</taxon>
        <taxon>Terebelliformia</taxon>
        <taxon>Alvinellidae</taxon>
        <taxon>Paralvinella</taxon>
    </lineage>
</organism>
<reference evidence="3" key="1">
    <citation type="journal article" date="2023" name="Mol. Biol. Evol.">
        <title>Third-Generation Sequencing Reveals the Adaptive Role of the Epigenome in Three Deep-Sea Polychaetes.</title>
        <authorList>
            <person name="Perez M."/>
            <person name="Aroh O."/>
            <person name="Sun Y."/>
            <person name="Lan Y."/>
            <person name="Juniper S.K."/>
            <person name="Young C.R."/>
            <person name="Angers B."/>
            <person name="Qian P.Y."/>
        </authorList>
    </citation>
    <scope>NUCLEOTIDE SEQUENCE</scope>
    <source>
        <strain evidence="3">P08H-3</strain>
    </source>
</reference>
<feature type="region of interest" description="Disordered" evidence="1">
    <location>
        <begin position="298"/>
        <end position="317"/>
    </location>
</feature>
<protein>
    <recommendedName>
        <fullName evidence="2">C-type lectin domain-containing protein</fullName>
    </recommendedName>
</protein>
<dbReference type="InterPro" id="IPR016187">
    <property type="entry name" value="CTDL_fold"/>
</dbReference>
<name>A0AAD9NBZ1_9ANNE</name>
<dbReference type="Gene3D" id="3.10.100.10">
    <property type="entry name" value="Mannose-Binding Protein A, subunit A"/>
    <property type="match status" value="1"/>
</dbReference>
<gene>
    <name evidence="3" type="ORF">LSH36_95g01044</name>
</gene>
<keyword evidence="4" id="KW-1185">Reference proteome</keyword>
<dbReference type="InterPro" id="IPR001304">
    <property type="entry name" value="C-type_lectin-like"/>
</dbReference>
<dbReference type="PROSITE" id="PS50041">
    <property type="entry name" value="C_TYPE_LECTIN_2"/>
    <property type="match status" value="1"/>
</dbReference>
<proteinExistence type="predicted"/>
<dbReference type="CDD" id="cd00037">
    <property type="entry name" value="CLECT"/>
    <property type="match status" value="1"/>
</dbReference>
<dbReference type="AlphaFoldDB" id="A0AAD9NBZ1"/>
<feature type="non-terminal residue" evidence="3">
    <location>
        <position position="349"/>
    </location>
</feature>
<dbReference type="Proteomes" id="UP001208570">
    <property type="component" value="Unassembled WGS sequence"/>
</dbReference>
<dbReference type="InterPro" id="IPR016186">
    <property type="entry name" value="C-type_lectin-like/link_sf"/>
</dbReference>
<comment type="caution">
    <text evidence="3">The sequence shown here is derived from an EMBL/GenBank/DDBJ whole genome shotgun (WGS) entry which is preliminary data.</text>
</comment>
<accession>A0AAD9NBZ1</accession>
<dbReference type="EMBL" id="JAODUP010000095">
    <property type="protein sequence ID" value="KAK2162596.1"/>
    <property type="molecule type" value="Genomic_DNA"/>
</dbReference>
<dbReference type="SUPFAM" id="SSF56436">
    <property type="entry name" value="C-type lectin-like"/>
    <property type="match status" value="1"/>
</dbReference>
<sequence length="349" mass="38993">VVEQGGVQPDEVKYLNDNFTETCSNFVTNRRQHTQLFKERYCDVNKMTVTVVGREMGCGQGLYLVGLTKPDVGKPLNRWKMCKLNMEATTEDKVESCSYDCDCSGGCEQVMLLRWPNMASDTSWTLCDISEHCNDRCGDKFTWKYRTSCYHFTSDDYDEKSAETYCNSLGGDLISIETTDEFEYISLKLKSADAHDTWASAKENRSVFHWASGSELPQSSSLWIPLQPSFGEGCVEMSRGGDNVWIKGATIRRLDERSYEVESPSGTLCTNRAPHLCKTNEPSTLITESARLAEVTSRQMLTSQSSTQQSAKPGEKASANSILVNDEAQNQTYGNVLDANVPSKSARTH</sequence>
<feature type="domain" description="C-type lectin" evidence="2">
    <location>
        <begin position="145"/>
        <end position="245"/>
    </location>
</feature>
<feature type="compositionally biased region" description="Low complexity" evidence="1">
    <location>
        <begin position="298"/>
        <end position="310"/>
    </location>
</feature>
<dbReference type="Pfam" id="PF00059">
    <property type="entry name" value="Lectin_C"/>
    <property type="match status" value="1"/>
</dbReference>
<evidence type="ECO:0000313" key="4">
    <source>
        <dbReference type="Proteomes" id="UP001208570"/>
    </source>
</evidence>
<dbReference type="SMART" id="SM00034">
    <property type="entry name" value="CLECT"/>
    <property type="match status" value="1"/>
</dbReference>
<evidence type="ECO:0000256" key="1">
    <source>
        <dbReference type="SAM" id="MobiDB-lite"/>
    </source>
</evidence>
<evidence type="ECO:0000313" key="3">
    <source>
        <dbReference type="EMBL" id="KAK2162596.1"/>
    </source>
</evidence>